<evidence type="ECO:0000313" key="5">
    <source>
        <dbReference type="WBParaSite" id="Bm17955.1"/>
    </source>
</evidence>
<accession>A0A4E9EVQ8</accession>
<feature type="compositionally biased region" description="Polar residues" evidence="1">
    <location>
        <begin position="108"/>
        <end position="117"/>
    </location>
</feature>
<evidence type="ECO:0000313" key="4">
    <source>
        <dbReference type="Proteomes" id="UP000006672"/>
    </source>
</evidence>
<reference evidence="5" key="3">
    <citation type="submission" date="2019-12" db="UniProtKB">
        <authorList>
            <consortium name="WormBaseParasite"/>
        </authorList>
    </citation>
    <scope>IDENTIFICATION</scope>
</reference>
<dbReference type="KEGG" id="bmy:BM_BM17955"/>
<sequence length="117" mass="12591">MYVHHVSESMMPPDGGATGRMLGRLIGRVNRLVVQSLTRVIIAIVLLSLTVDVAVLTRIVTNFNGILAQFVEYQTATKKGCSKFQEEAIDLIVPHPSASEPDIPCSGIQPNTTCNAG</sequence>
<protein>
    <submittedName>
        <fullName evidence="3 5">Uncharacterized protein</fullName>
    </submittedName>
</protein>
<evidence type="ECO:0000256" key="2">
    <source>
        <dbReference type="SAM" id="Phobius"/>
    </source>
</evidence>
<dbReference type="AlphaFoldDB" id="A0A4E9EVQ8"/>
<dbReference type="RefSeq" id="XP_042930182.1">
    <property type="nucleotide sequence ID" value="XM_043074248.1"/>
</dbReference>
<dbReference type="Proteomes" id="UP000006672">
    <property type="component" value="Unassembled WGS sequence"/>
</dbReference>
<dbReference type="WBParaSite" id="Bm17955.1">
    <property type="protein sequence ID" value="Bm17955.1"/>
    <property type="gene ID" value="WBGene00269097"/>
</dbReference>
<organism evidence="3">
    <name type="scientific">Brugia malayi</name>
    <name type="common">Filarial nematode worm</name>
    <dbReference type="NCBI Taxonomy" id="6279"/>
    <lineage>
        <taxon>Eukaryota</taxon>
        <taxon>Metazoa</taxon>
        <taxon>Ecdysozoa</taxon>
        <taxon>Nematoda</taxon>
        <taxon>Chromadorea</taxon>
        <taxon>Rhabditida</taxon>
        <taxon>Spirurina</taxon>
        <taxon>Spiruromorpha</taxon>
        <taxon>Filarioidea</taxon>
        <taxon>Onchocercidae</taxon>
        <taxon>Brugia</taxon>
    </lineage>
</organism>
<proteinExistence type="predicted"/>
<keyword evidence="2" id="KW-0812">Transmembrane</keyword>
<gene>
    <name evidence="3 5" type="primary">Bm17955</name>
    <name evidence="3" type="ORF">BM_BM17955</name>
</gene>
<dbReference type="GeneID" id="66059091"/>
<feature type="region of interest" description="Disordered" evidence="1">
    <location>
        <begin position="98"/>
        <end position="117"/>
    </location>
</feature>
<accession>A0A5S6PEV0</accession>
<reference evidence="3" key="2">
    <citation type="submission" date="2019-04" db="EMBL/GenBank/DDBJ databases">
        <authorList>
            <person name="Howe K."/>
            <person name="Paulini M."/>
            <person name="Williams G."/>
        </authorList>
    </citation>
    <scope>NUCLEOTIDE SEQUENCE [LARGE SCALE GENOMIC DNA]</scope>
    <source>
        <strain evidence="3">FR3</strain>
    </source>
</reference>
<keyword evidence="2" id="KW-0472">Membrane</keyword>
<name>A0A4E9EVQ8_BRUMA</name>
<dbReference type="EMBL" id="CAAKNF010000196">
    <property type="protein sequence ID" value="VIO87490.1"/>
    <property type="molecule type" value="Genomic_DNA"/>
</dbReference>
<reference evidence="4" key="1">
    <citation type="journal article" date="2007" name="Science">
        <title>Draft genome of the filarial nematode parasite Brugia malayi.</title>
        <authorList>
            <person name="Ghedin E."/>
            <person name="Wang S."/>
            <person name="Spiro D."/>
            <person name="Caler E."/>
            <person name="Zhao Q."/>
            <person name="Crabtree J."/>
            <person name="Allen J.E."/>
            <person name="Delcher A.L."/>
            <person name="Guiliano D.B."/>
            <person name="Miranda-Saavedra D."/>
            <person name="Angiuoli S.V."/>
            <person name="Creasy T."/>
            <person name="Amedeo P."/>
            <person name="Haas B."/>
            <person name="El-Sayed N.M."/>
            <person name="Wortman J.R."/>
            <person name="Feldblyum T."/>
            <person name="Tallon L."/>
            <person name="Schatz M."/>
            <person name="Shumway M."/>
            <person name="Koo H."/>
            <person name="Salzberg S.L."/>
            <person name="Schobel S."/>
            <person name="Pertea M."/>
            <person name="Pop M."/>
            <person name="White O."/>
            <person name="Barton G.J."/>
            <person name="Carlow C.K."/>
            <person name="Crawford M.J."/>
            <person name="Daub J."/>
            <person name="Dimmic M.W."/>
            <person name="Estes C.F."/>
            <person name="Foster J.M."/>
            <person name="Ganatra M."/>
            <person name="Gregory W.F."/>
            <person name="Johnson N.M."/>
            <person name="Jin J."/>
            <person name="Komuniecki R."/>
            <person name="Korf I."/>
            <person name="Kumar S."/>
            <person name="Laney S."/>
            <person name="Li B.W."/>
            <person name="Li W."/>
            <person name="Lindblom T.H."/>
            <person name="Lustigman S."/>
            <person name="Ma D."/>
            <person name="Maina C.V."/>
            <person name="Martin D.M."/>
            <person name="McCarter J.P."/>
            <person name="McReynolds L."/>
            <person name="Mitreva M."/>
            <person name="Nutman T.B."/>
            <person name="Parkinson J."/>
            <person name="Peregrin-Alvarez J.M."/>
            <person name="Poole C."/>
            <person name="Ren Q."/>
            <person name="Saunders L."/>
            <person name="Sluder A.E."/>
            <person name="Smith K."/>
            <person name="Stanke M."/>
            <person name="Unnasch T.R."/>
            <person name="Ware J."/>
            <person name="Wei A.D."/>
            <person name="Weil G."/>
            <person name="Williams D.J."/>
            <person name="Zhang Y."/>
            <person name="Williams S.A."/>
            <person name="Fraser-Liggett C."/>
            <person name="Slatko B."/>
            <person name="Blaxter M.L."/>
            <person name="Scott A.L."/>
        </authorList>
    </citation>
    <scope>NUCLEOTIDE SEQUENCE</scope>
    <source>
        <strain evidence="4">FR3</strain>
    </source>
</reference>
<evidence type="ECO:0000256" key="1">
    <source>
        <dbReference type="SAM" id="MobiDB-lite"/>
    </source>
</evidence>
<evidence type="ECO:0000313" key="3">
    <source>
        <dbReference type="EMBL" id="VIO87490.1"/>
    </source>
</evidence>
<dbReference type="CTD" id="66059091"/>
<feature type="transmembrane region" description="Helical" evidence="2">
    <location>
        <begin position="40"/>
        <end position="60"/>
    </location>
</feature>
<keyword evidence="2" id="KW-1133">Transmembrane helix</keyword>
<keyword evidence="4" id="KW-1185">Reference proteome</keyword>